<dbReference type="SUPFAM" id="SSF51126">
    <property type="entry name" value="Pectin lyase-like"/>
    <property type="match status" value="1"/>
</dbReference>
<gene>
    <name evidence="2" type="ORF">F0P94_10215</name>
</gene>
<dbReference type="AlphaFoldDB" id="A0A5N1IV48"/>
<dbReference type="InterPro" id="IPR012334">
    <property type="entry name" value="Pectin_lyas_fold"/>
</dbReference>
<dbReference type="Proteomes" id="UP000326570">
    <property type="component" value="Unassembled WGS sequence"/>
</dbReference>
<comment type="caution">
    <text evidence="2">The sequence shown here is derived from an EMBL/GenBank/DDBJ whole genome shotgun (WGS) entry which is preliminary data.</text>
</comment>
<dbReference type="Gene3D" id="2.160.20.10">
    <property type="entry name" value="Single-stranded right-handed beta-helix, Pectin lyase-like"/>
    <property type="match status" value="1"/>
</dbReference>
<reference evidence="2 3" key="1">
    <citation type="submission" date="2019-09" db="EMBL/GenBank/DDBJ databases">
        <title>Genome sequence of Adhaeribacter sp. M2.</title>
        <authorList>
            <person name="Srinivasan S."/>
        </authorList>
    </citation>
    <scope>NUCLEOTIDE SEQUENCE [LARGE SCALE GENOMIC DNA]</scope>
    <source>
        <strain evidence="2 3">M2</strain>
    </source>
</reference>
<protein>
    <submittedName>
        <fullName evidence="2">T9SS type A sorting domain-containing protein</fullName>
    </submittedName>
</protein>
<dbReference type="NCBIfam" id="TIGR04183">
    <property type="entry name" value="Por_Secre_tail"/>
    <property type="match status" value="1"/>
</dbReference>
<name>A0A5N1IV48_9BACT</name>
<organism evidence="2 3">
    <name type="scientific">Adhaeribacter soli</name>
    <dbReference type="NCBI Taxonomy" id="2607655"/>
    <lineage>
        <taxon>Bacteria</taxon>
        <taxon>Pseudomonadati</taxon>
        <taxon>Bacteroidota</taxon>
        <taxon>Cytophagia</taxon>
        <taxon>Cytophagales</taxon>
        <taxon>Hymenobacteraceae</taxon>
        <taxon>Adhaeribacter</taxon>
    </lineage>
</organism>
<dbReference type="Pfam" id="PF18962">
    <property type="entry name" value="Por_Secre_tail"/>
    <property type="match status" value="1"/>
</dbReference>
<evidence type="ECO:0000313" key="3">
    <source>
        <dbReference type="Proteomes" id="UP000326570"/>
    </source>
</evidence>
<accession>A0A5N1IV48</accession>
<dbReference type="InterPro" id="IPR011050">
    <property type="entry name" value="Pectin_lyase_fold/virulence"/>
</dbReference>
<sequence length="1172" mass="122422">MKKLYLIRQHGLLLKLCKTSGSSLTERKNLSNRLLSFCFMLAFLLSTHQVQAQAQPNPMYFQTGGTGNNTFPFNTTTVKRTQHIYLPGDLPGASSGLITRIYFRSVVAATGVYSDFVLRLGQTTGTTFPGAGGLDFFTNLTPVLTNASYTLTAPAVDGWVPIDLPTPFLYDAAQTLIVEVEMSNKITGGFGLRTSSTTPAPNHKRLTSTSLSANTGSASTVWSDFGIDVAPAMPCTTPPTAGNAVSNLSGVCAGNSFTLTLSGAALATGLTYQWQSSANGTSGWTDIAGATNNLLTTSQTASTFYRAMVTCSGVSVPSGSVQVMVIPGGFSGTYTINKNLPASATNFISVSAAASAVSCGVSGPVVFNVAPGSGPYNEQLILPAISGTSATNTITFEGNGNTLSAAPTGSMGIVTLKGTDYVRINNFTLALDPAALIGWGVQLVNEANFNTISNCTINLPLSSTSSDVNGIVTGNTTSEAGNHTNNSKFLNNTINGGYYPIRLNGNTGGINALNNEITGNIINDSYIYNIYLNNTDGTLVENNNISRPTRTTVSTFYGIYLAGVNQNVVISKNRIHTTHGAASSLTGSAYGIYSSSSDAPTGAENIVKNNVMYNFGSTGIMHGIHNAGSDGHYYYHNTIDLSSANNTGVVRGFNQTTAATNIRFINNIVTINSGATGSKHALFFNTTTSTITSNNNVLYVDPAAANHAIGSFGTASQATLANWKAVNGNAYDQNSISSDPVYANPATGNLTPTSVSVNAAGQPLAAVTTDINGAPRSATMPDPGAFEFTVSAINVGVTALTGPSTTGCGLSGQENITVTVKNFGSSPQSNIPVLYSVNGVNAAGTPEIIPGPVAPNSTATLTFATKANLSVSGSYNIQAKTTLPNDSDPSNDTLSLKVTNSLISGLPMTFDFETPATGLNRFTTTVNSRSAVSENVGASNGGNSTKGLIMEGGINPNWVLPTGQIDPWTSNPDHLAAISICVDPSGGNPNDSLWLSFDLKQLFKIANPNTNFRVMIDTQQVGPTHRPPFTGTPIVWQRIRVDLTPYKNQSSIRIRLESSVAEPYANGSGTANLIDNIQLMRVTPTGPVGVKENLLQSQLSVFPNPSAGIFNVSLAQGKAFEAEVTDLTGRVILKQAAKTNATQLNLSQAAKGVYLLKVSSEGAIAVKKIILE</sequence>
<evidence type="ECO:0000313" key="2">
    <source>
        <dbReference type="EMBL" id="KAA9333618.1"/>
    </source>
</evidence>
<dbReference type="SMART" id="SM00710">
    <property type="entry name" value="PbH1"/>
    <property type="match status" value="6"/>
</dbReference>
<dbReference type="EMBL" id="VTWT01000005">
    <property type="protein sequence ID" value="KAA9333618.1"/>
    <property type="molecule type" value="Genomic_DNA"/>
</dbReference>
<evidence type="ECO:0000259" key="1">
    <source>
        <dbReference type="Pfam" id="PF18962"/>
    </source>
</evidence>
<proteinExistence type="predicted"/>
<dbReference type="InterPro" id="IPR026444">
    <property type="entry name" value="Secre_tail"/>
</dbReference>
<keyword evidence="3" id="KW-1185">Reference proteome</keyword>
<dbReference type="InterPro" id="IPR006626">
    <property type="entry name" value="PbH1"/>
</dbReference>
<feature type="domain" description="Secretion system C-terminal sorting" evidence="1">
    <location>
        <begin position="1101"/>
        <end position="1170"/>
    </location>
</feature>